<dbReference type="EC" id="2.7.13.3" evidence="2"/>
<evidence type="ECO:0000313" key="10">
    <source>
        <dbReference type="Proteomes" id="UP001597111"/>
    </source>
</evidence>
<keyword evidence="3" id="KW-0808">Transferase</keyword>
<dbReference type="PRINTS" id="PR00344">
    <property type="entry name" value="BCTRLSENSOR"/>
</dbReference>
<keyword evidence="7" id="KW-0812">Transmembrane</keyword>
<dbReference type="Gene3D" id="3.30.565.10">
    <property type="entry name" value="Histidine kinase-like ATPase, C-terminal domain"/>
    <property type="match status" value="1"/>
</dbReference>
<keyword evidence="5 9" id="KW-0418">Kinase</keyword>
<dbReference type="EMBL" id="JBHUDH010000258">
    <property type="protein sequence ID" value="MFD1527818.1"/>
    <property type="molecule type" value="Genomic_DNA"/>
</dbReference>
<evidence type="ECO:0000256" key="3">
    <source>
        <dbReference type="ARBA" id="ARBA00022679"/>
    </source>
</evidence>
<sequence length="352" mass="38894">MSFSPHGVRPKHGVYSLGLLCFGLGVVHLLTEGEGLGTLLESVIICSMSGLVLVTGYQLPARPITNRGQWRTVGVGAGVTVSFALLAFSIWLIWTLEGDQTELSFLLSFASSLGAAVGVRGGLYAIESEERLDEARDLTNLLTINQRVLRHNLRNELSVSLGYLKNIEAADRSGATTEDVRMIEKHLRRLLTTTDRTREIVSIWEHDQTAEFDLAAVVEEQIERARAEHPGVEIRTRFEADCRVKCHSALPKAIREALENAIEHTPENTPITARVRRNEDGMAVLEISDRGRGIPKFDVEAIEGQRETPLNHTQGLGLWIIYWTVKMSGGTLDLLEGSPQGTTVRITLPEAR</sequence>
<dbReference type="SUPFAM" id="SSF55874">
    <property type="entry name" value="ATPase domain of HSP90 chaperone/DNA topoisomerase II/histidine kinase"/>
    <property type="match status" value="1"/>
</dbReference>
<gene>
    <name evidence="9" type="ORF">ACFR9S_16175</name>
</gene>
<keyword evidence="10" id="KW-1185">Reference proteome</keyword>
<dbReference type="InterPro" id="IPR004358">
    <property type="entry name" value="Sig_transdc_His_kin-like_C"/>
</dbReference>
<evidence type="ECO:0000256" key="2">
    <source>
        <dbReference type="ARBA" id="ARBA00012438"/>
    </source>
</evidence>
<dbReference type="Pfam" id="PF02518">
    <property type="entry name" value="HATPase_c"/>
    <property type="match status" value="1"/>
</dbReference>
<dbReference type="AlphaFoldDB" id="A0ABD6BAA3"/>
<keyword evidence="4" id="KW-0547">Nucleotide-binding</keyword>
<evidence type="ECO:0000256" key="6">
    <source>
        <dbReference type="ARBA" id="ARBA00022840"/>
    </source>
</evidence>
<evidence type="ECO:0000256" key="1">
    <source>
        <dbReference type="ARBA" id="ARBA00000085"/>
    </source>
</evidence>
<dbReference type="InterPro" id="IPR036890">
    <property type="entry name" value="HATPase_C_sf"/>
</dbReference>
<feature type="transmembrane region" description="Helical" evidence="7">
    <location>
        <begin position="42"/>
        <end position="60"/>
    </location>
</feature>
<comment type="catalytic activity">
    <reaction evidence="1">
        <text>ATP + protein L-histidine = ADP + protein N-phospho-L-histidine.</text>
        <dbReference type="EC" id="2.7.13.3"/>
    </reaction>
</comment>
<dbReference type="Proteomes" id="UP001597111">
    <property type="component" value="Unassembled WGS sequence"/>
</dbReference>
<evidence type="ECO:0000256" key="5">
    <source>
        <dbReference type="ARBA" id="ARBA00022777"/>
    </source>
</evidence>
<accession>A0ABD6BAA3</accession>
<name>A0ABD6BAA3_9EURY</name>
<dbReference type="SMART" id="SM00387">
    <property type="entry name" value="HATPase_c"/>
    <property type="match status" value="1"/>
</dbReference>
<dbReference type="GO" id="GO:0004673">
    <property type="term" value="F:protein histidine kinase activity"/>
    <property type="evidence" value="ECO:0007669"/>
    <property type="project" value="UniProtKB-EC"/>
</dbReference>
<dbReference type="InterPro" id="IPR003594">
    <property type="entry name" value="HATPase_dom"/>
</dbReference>
<dbReference type="RefSeq" id="WP_379730399.1">
    <property type="nucleotide sequence ID" value="NZ_JBHSWZ010000003.1"/>
</dbReference>
<feature type="transmembrane region" description="Helical" evidence="7">
    <location>
        <begin position="12"/>
        <end position="30"/>
    </location>
</feature>
<keyword evidence="6" id="KW-0067">ATP-binding</keyword>
<keyword evidence="7" id="KW-1133">Transmembrane helix</keyword>
<dbReference type="InterPro" id="IPR050980">
    <property type="entry name" value="2C_sensor_his_kinase"/>
</dbReference>
<protein>
    <recommendedName>
        <fullName evidence="2">histidine kinase</fullName>
        <ecNumber evidence="2">2.7.13.3</ecNumber>
    </recommendedName>
</protein>
<organism evidence="9 10">
    <name type="scientific">Halolamina salina</name>
    <dbReference type="NCBI Taxonomy" id="1220023"/>
    <lineage>
        <taxon>Archaea</taxon>
        <taxon>Methanobacteriati</taxon>
        <taxon>Methanobacteriota</taxon>
        <taxon>Stenosarchaea group</taxon>
        <taxon>Halobacteria</taxon>
        <taxon>Halobacteriales</taxon>
        <taxon>Haloferacaceae</taxon>
    </lineage>
</organism>
<evidence type="ECO:0000256" key="7">
    <source>
        <dbReference type="SAM" id="Phobius"/>
    </source>
</evidence>
<dbReference type="PANTHER" id="PTHR44936:SF10">
    <property type="entry name" value="SENSOR PROTEIN RSTB"/>
    <property type="match status" value="1"/>
</dbReference>
<proteinExistence type="predicted"/>
<evidence type="ECO:0000313" key="9">
    <source>
        <dbReference type="EMBL" id="MFD1527818.1"/>
    </source>
</evidence>
<dbReference type="PROSITE" id="PS50109">
    <property type="entry name" value="HIS_KIN"/>
    <property type="match status" value="1"/>
</dbReference>
<dbReference type="InterPro" id="IPR005467">
    <property type="entry name" value="His_kinase_dom"/>
</dbReference>
<keyword evidence="7" id="KW-0472">Membrane</keyword>
<feature type="transmembrane region" description="Helical" evidence="7">
    <location>
        <begin position="72"/>
        <end position="94"/>
    </location>
</feature>
<evidence type="ECO:0000259" key="8">
    <source>
        <dbReference type="PROSITE" id="PS50109"/>
    </source>
</evidence>
<evidence type="ECO:0000256" key="4">
    <source>
        <dbReference type="ARBA" id="ARBA00022741"/>
    </source>
</evidence>
<dbReference type="GO" id="GO:0005524">
    <property type="term" value="F:ATP binding"/>
    <property type="evidence" value="ECO:0007669"/>
    <property type="project" value="UniProtKB-KW"/>
</dbReference>
<reference evidence="9 10" key="1">
    <citation type="journal article" date="2019" name="Int. J. Syst. Evol. Microbiol.">
        <title>The Global Catalogue of Microorganisms (GCM) 10K type strain sequencing project: providing services to taxonomists for standard genome sequencing and annotation.</title>
        <authorList>
            <consortium name="The Broad Institute Genomics Platform"/>
            <consortium name="The Broad Institute Genome Sequencing Center for Infectious Disease"/>
            <person name="Wu L."/>
            <person name="Ma J."/>
        </authorList>
    </citation>
    <scope>NUCLEOTIDE SEQUENCE [LARGE SCALE GENOMIC DNA]</scope>
    <source>
        <strain evidence="9 10">CGMCC 1.12285</strain>
    </source>
</reference>
<feature type="domain" description="Histidine kinase" evidence="8">
    <location>
        <begin position="148"/>
        <end position="352"/>
    </location>
</feature>
<dbReference type="PANTHER" id="PTHR44936">
    <property type="entry name" value="SENSOR PROTEIN CREC"/>
    <property type="match status" value="1"/>
</dbReference>
<comment type="caution">
    <text evidence="9">The sequence shown here is derived from an EMBL/GenBank/DDBJ whole genome shotgun (WGS) entry which is preliminary data.</text>
</comment>